<organism evidence="2 3">
    <name type="scientific">Jannaschia seosinensis</name>
    <dbReference type="NCBI Taxonomy" id="313367"/>
    <lineage>
        <taxon>Bacteria</taxon>
        <taxon>Pseudomonadati</taxon>
        <taxon>Pseudomonadota</taxon>
        <taxon>Alphaproteobacteria</taxon>
        <taxon>Rhodobacterales</taxon>
        <taxon>Roseobacteraceae</taxon>
        <taxon>Jannaschia</taxon>
    </lineage>
</organism>
<dbReference type="EMBL" id="CYPR01000097">
    <property type="protein sequence ID" value="CUH38849.1"/>
    <property type="molecule type" value="Genomic_DNA"/>
</dbReference>
<feature type="chain" id="PRO_5005809972" evidence="1">
    <location>
        <begin position="29"/>
        <end position="113"/>
    </location>
</feature>
<proteinExistence type="predicted"/>
<name>A0A0M7B9H4_9RHOB</name>
<evidence type="ECO:0000256" key="1">
    <source>
        <dbReference type="SAM" id="SignalP"/>
    </source>
</evidence>
<keyword evidence="1" id="KW-0732">Signal</keyword>
<dbReference type="OrthoDB" id="9810895at2"/>
<keyword evidence="3" id="KW-1185">Reference proteome</keyword>
<dbReference type="STRING" id="313367.JSE7799_01567"/>
<gene>
    <name evidence="2" type="ORF">JSE7799_01567</name>
</gene>
<accession>A0A0M7B9H4</accession>
<sequence length="113" mass="12067">MTATQILNAFFATLTGLAITLATLPAKAEPVGTRQACGPRAALVERLSRIFGETRRGIGMGGKDRVVEVFASETTGTWTITVTLPDGRSCLVTSGQDWEDRMDDLAHLADAKT</sequence>
<evidence type="ECO:0000313" key="2">
    <source>
        <dbReference type="EMBL" id="CUH38849.1"/>
    </source>
</evidence>
<reference evidence="2 3" key="1">
    <citation type="submission" date="2015-09" db="EMBL/GenBank/DDBJ databases">
        <authorList>
            <person name="Jackson K.R."/>
            <person name="Lunt B.L."/>
            <person name="Fisher J.N.B."/>
            <person name="Gardner A.V."/>
            <person name="Bailey M.E."/>
            <person name="Deus L.M."/>
            <person name="Earl A.S."/>
            <person name="Gibby P.D."/>
            <person name="Hartmann K.A."/>
            <person name="Liu J.E."/>
            <person name="Manci A.M."/>
            <person name="Nielsen D.A."/>
            <person name="Solomon M.B."/>
            <person name="Breakwell D.P."/>
            <person name="Burnett S.H."/>
            <person name="Grose J.H."/>
        </authorList>
    </citation>
    <scope>NUCLEOTIDE SEQUENCE [LARGE SCALE GENOMIC DNA]</scope>
    <source>
        <strain evidence="2 3">CECT 7799</strain>
    </source>
</reference>
<dbReference type="Proteomes" id="UP000049455">
    <property type="component" value="Unassembled WGS sequence"/>
</dbReference>
<feature type="signal peptide" evidence="1">
    <location>
        <begin position="1"/>
        <end position="28"/>
    </location>
</feature>
<dbReference type="AlphaFoldDB" id="A0A0M7B9H4"/>
<dbReference type="RefSeq" id="WP_055663117.1">
    <property type="nucleotide sequence ID" value="NZ_CYPR01000097.1"/>
</dbReference>
<protein>
    <submittedName>
        <fullName evidence="2">Uncharacterized protein</fullName>
    </submittedName>
</protein>
<evidence type="ECO:0000313" key="3">
    <source>
        <dbReference type="Proteomes" id="UP000049455"/>
    </source>
</evidence>